<organism evidence="1">
    <name type="scientific">bioreactor metagenome</name>
    <dbReference type="NCBI Taxonomy" id="1076179"/>
    <lineage>
        <taxon>unclassified sequences</taxon>
        <taxon>metagenomes</taxon>
        <taxon>ecological metagenomes</taxon>
    </lineage>
</organism>
<name>A0A644WGI3_9ZZZZ</name>
<accession>A0A644WGI3</accession>
<protein>
    <submittedName>
        <fullName evidence="1">Uncharacterized protein</fullName>
    </submittedName>
</protein>
<gene>
    <name evidence="1" type="ORF">SDC9_49115</name>
</gene>
<dbReference type="Gene3D" id="3.90.1720.10">
    <property type="entry name" value="endopeptidase domain like (from Nostoc punctiforme)"/>
    <property type="match status" value="1"/>
</dbReference>
<dbReference type="AlphaFoldDB" id="A0A644WGI3"/>
<dbReference type="EMBL" id="VSSQ01000903">
    <property type="protein sequence ID" value="MPM02860.1"/>
    <property type="molecule type" value="Genomic_DNA"/>
</dbReference>
<dbReference type="SUPFAM" id="SSF54001">
    <property type="entry name" value="Cysteine proteinases"/>
    <property type="match status" value="1"/>
</dbReference>
<dbReference type="InterPro" id="IPR038765">
    <property type="entry name" value="Papain-like_cys_pep_sf"/>
</dbReference>
<reference evidence="1" key="1">
    <citation type="submission" date="2019-08" db="EMBL/GenBank/DDBJ databases">
        <authorList>
            <person name="Kucharzyk K."/>
            <person name="Murdoch R.W."/>
            <person name="Higgins S."/>
            <person name="Loffler F."/>
        </authorList>
    </citation>
    <scope>NUCLEOTIDE SEQUENCE</scope>
</reference>
<comment type="caution">
    <text evidence="1">The sequence shown here is derived from an EMBL/GenBank/DDBJ whole genome shotgun (WGS) entry which is preliminary data.</text>
</comment>
<proteinExistence type="predicted"/>
<sequence>MIKKIKHKKLIAVVSAILIIIAAIAILEEVIEPSGYIRPDYQKEDISIILEKETLTEEDYKQLFYQTGLGKTAVDELMKKSDGKSEIIKFQEIFFRDNEVLCEPIGIITNQESIVNDEGKPMYGFNFAPYENGYVLITKATHSLGWRHGHAAIITDAERGETLEAVILGTNTMFQNINKWRVYPSFMMLKLKDTSQETLDEIAEFAKNNLNDVPYGLFVGLLSSKNPVPEKLKSTQCSHLVWYPFMQKGYDVDYDGSWLVTPKDIANSDLFEVVQIYGVDPAEIWP</sequence>
<evidence type="ECO:0000313" key="1">
    <source>
        <dbReference type="EMBL" id="MPM02860.1"/>
    </source>
</evidence>